<evidence type="ECO:0000256" key="10">
    <source>
        <dbReference type="SAM" id="SignalP"/>
    </source>
</evidence>
<dbReference type="Pfam" id="PF03850">
    <property type="entry name" value="Tfb4"/>
    <property type="match status" value="1"/>
</dbReference>
<dbReference type="GO" id="GO:0000439">
    <property type="term" value="C:transcription factor TFIIH core complex"/>
    <property type="evidence" value="ECO:0007669"/>
    <property type="project" value="InterPro"/>
</dbReference>
<dbReference type="InterPro" id="IPR025816">
    <property type="entry name" value="RrmJ-type_MeTrfase"/>
</dbReference>
<keyword evidence="8" id="KW-0506">mRNA capping</keyword>
<dbReference type="SUPFAM" id="SSF53335">
    <property type="entry name" value="S-adenosyl-L-methionine-dependent methyltransferases"/>
    <property type="match status" value="1"/>
</dbReference>
<dbReference type="PANTHER" id="PTHR16121">
    <property type="entry name" value="CAP-SPECIFIC MRNA (NUCLEOSIDE-2'-O-)-METHYLTRANSFERASE 1-RELATED"/>
    <property type="match status" value="1"/>
</dbReference>
<evidence type="ECO:0000256" key="8">
    <source>
        <dbReference type="RuleBase" id="RU368012"/>
    </source>
</evidence>
<comment type="subcellular location">
    <subcellularLocation>
        <location evidence="8">Nucleus</location>
    </subcellularLocation>
</comment>
<dbReference type="Proteomes" id="UP000311919">
    <property type="component" value="Unassembled WGS sequence"/>
</dbReference>
<evidence type="ECO:0000256" key="4">
    <source>
        <dbReference type="ARBA" id="ARBA00022603"/>
    </source>
</evidence>
<comment type="function">
    <text evidence="8">S-adenosyl-L-methionine-dependent methyltransferase that mediates RNA cap1 2'-O-ribose methylation to the 5'-cap structure of RNAs. Methylates the ribose of the first nucleotide of a m(7)GpppG-capped mRNA to produce m(7)GpppNmp (cap1).</text>
</comment>
<protein>
    <recommendedName>
        <fullName evidence="3 8">Cap-specific mRNA (nucleoside-2'-O-)-methyltransferase 1</fullName>
        <ecNumber evidence="2 8">2.1.1.57</ecNumber>
    </recommendedName>
    <alternativeName>
        <fullName evidence="8">Cap1 2'O-ribose methyltransferase 1</fullName>
    </alternativeName>
</protein>
<reference evidence="13 14" key="1">
    <citation type="submission" date="2019-03" db="EMBL/GenBank/DDBJ databases">
        <title>An improved genome assembly of the fluke Schistosoma japonicum.</title>
        <authorList>
            <person name="Hu W."/>
            <person name="Luo F."/>
            <person name="Yin M."/>
            <person name="Mo X."/>
            <person name="Sun C."/>
            <person name="Wu Q."/>
            <person name="Zhu B."/>
            <person name="Xiang M."/>
            <person name="Wang J."/>
            <person name="Wang Y."/>
            <person name="Zhang T."/>
            <person name="Xu B."/>
            <person name="Zheng H."/>
            <person name="Feng Z."/>
        </authorList>
    </citation>
    <scope>NUCLEOTIDE SEQUENCE [LARGE SCALE GENOMIC DNA]</scope>
    <source>
        <strain evidence="13">HuSjv2</strain>
        <tissue evidence="13">Worms</tissue>
    </source>
</reference>
<name>A0A4Z2D7V2_SCHJA</name>
<keyword evidence="14" id="KW-1185">Reference proteome</keyword>
<dbReference type="Pfam" id="PF01585">
    <property type="entry name" value="G-patch"/>
    <property type="match status" value="1"/>
</dbReference>
<feature type="chain" id="PRO_5021381945" description="Cap-specific mRNA (nucleoside-2'-O-)-methyltransferase 1" evidence="10">
    <location>
        <begin position="22"/>
        <end position="1181"/>
    </location>
</feature>
<dbReference type="SMART" id="SM00443">
    <property type="entry name" value="G_patch"/>
    <property type="match status" value="1"/>
</dbReference>
<dbReference type="InterPro" id="IPR001202">
    <property type="entry name" value="WW_dom"/>
</dbReference>
<proteinExistence type="predicted"/>
<keyword evidence="8 13" id="KW-0808">Transferase</keyword>
<dbReference type="GO" id="GO:0006370">
    <property type="term" value="P:7-methylguanosine mRNA capping"/>
    <property type="evidence" value="ECO:0007669"/>
    <property type="project" value="UniProtKB-UniRule"/>
</dbReference>
<evidence type="ECO:0000259" key="12">
    <source>
        <dbReference type="PROSITE" id="PS51613"/>
    </source>
</evidence>
<dbReference type="EC" id="2.1.1.57" evidence="2 8"/>
<feature type="compositionally biased region" description="Polar residues" evidence="9">
    <location>
        <begin position="533"/>
        <end position="545"/>
    </location>
</feature>
<dbReference type="InterPro" id="IPR004600">
    <property type="entry name" value="TFIIH_Tfb4/GTF2H3"/>
</dbReference>
<dbReference type="PROSITE" id="PS51613">
    <property type="entry name" value="SAM_MT_RRMJ"/>
    <property type="match status" value="1"/>
</dbReference>
<evidence type="ECO:0000256" key="7">
    <source>
        <dbReference type="ARBA" id="ARBA00049042"/>
    </source>
</evidence>
<comment type="function">
    <text evidence="1">S-adenosyl-L-methionine-dependent methyltransferase that mediates mRNA cap1 2'-O-ribose methylation to the 5'-cap structure of mRNAs. Methylates the ribose of the first nucleotide of a m(7)GpppG-capped mRNA and small nuclear RNA (snRNA) to produce m(7)GpppRm (cap1). Displays a preference for cap0 transcripts. Cap1 modification is linked to higher levels of translation. May be involved in the interferon response pathway.</text>
</comment>
<dbReference type="AlphaFoldDB" id="A0A4Z2D7V2"/>
<dbReference type="PROSITE" id="PS50174">
    <property type="entry name" value="G_PATCH"/>
    <property type="match status" value="1"/>
</dbReference>
<dbReference type="EMBL" id="SKCS01000219">
    <property type="protein sequence ID" value="TNN12567.1"/>
    <property type="molecule type" value="Genomic_DNA"/>
</dbReference>
<evidence type="ECO:0000313" key="13">
    <source>
        <dbReference type="EMBL" id="TNN12567.1"/>
    </source>
</evidence>
<keyword evidence="8" id="KW-0539">Nucleus</keyword>
<comment type="catalytic activity">
    <reaction evidence="7 8">
        <text>a 5'-end (N(7)-methyl 5'-triphosphoguanosine)-ribonucleoside in mRNA + S-adenosyl-L-methionine = a 5'-end (N(7)-methyl 5'-triphosphoguanosine)-(2'-O-methyl-ribonucleoside) in mRNA + S-adenosyl-L-homocysteine + H(+)</text>
        <dbReference type="Rhea" id="RHEA:67020"/>
        <dbReference type="Rhea" id="RHEA-COMP:17167"/>
        <dbReference type="Rhea" id="RHEA-COMP:17168"/>
        <dbReference type="ChEBI" id="CHEBI:15378"/>
        <dbReference type="ChEBI" id="CHEBI:57856"/>
        <dbReference type="ChEBI" id="CHEBI:59789"/>
        <dbReference type="ChEBI" id="CHEBI:156461"/>
        <dbReference type="ChEBI" id="CHEBI:167609"/>
        <dbReference type="EC" id="2.1.1.57"/>
    </reaction>
</comment>
<feature type="signal peptide" evidence="10">
    <location>
        <begin position="1"/>
        <end position="21"/>
    </location>
</feature>
<dbReference type="InterPro" id="IPR002877">
    <property type="entry name" value="RNA_MeTrfase_FtsJ_dom"/>
</dbReference>
<dbReference type="OrthoDB" id="17307at2759"/>
<dbReference type="InterPro" id="IPR000467">
    <property type="entry name" value="G_patch_dom"/>
</dbReference>
<feature type="domain" description="G-patch" evidence="11">
    <location>
        <begin position="287"/>
        <end position="333"/>
    </location>
</feature>
<comment type="caution">
    <text evidence="13">The sequence shown here is derived from an EMBL/GenBank/DDBJ whole genome shotgun (WGS) entry which is preliminary data.</text>
</comment>
<dbReference type="GO" id="GO:0003676">
    <property type="term" value="F:nucleic acid binding"/>
    <property type="evidence" value="ECO:0007669"/>
    <property type="project" value="UniProtKB-UniRule"/>
</dbReference>
<keyword evidence="4 8" id="KW-0489">Methyltransferase</keyword>
<dbReference type="PROSITE" id="PS01159">
    <property type="entry name" value="WW_DOMAIN_1"/>
    <property type="match status" value="1"/>
</dbReference>
<dbReference type="GO" id="GO:0032259">
    <property type="term" value="P:methylation"/>
    <property type="evidence" value="ECO:0007669"/>
    <property type="project" value="UniProtKB-KW"/>
</dbReference>
<dbReference type="Gene3D" id="3.40.50.12760">
    <property type="match status" value="2"/>
</dbReference>
<keyword evidence="5 8" id="KW-0507">mRNA processing</keyword>
<evidence type="ECO:0000256" key="9">
    <source>
        <dbReference type="SAM" id="MobiDB-lite"/>
    </source>
</evidence>
<evidence type="ECO:0000256" key="3">
    <source>
        <dbReference type="ARBA" id="ARBA00021136"/>
    </source>
</evidence>
<feature type="domain" description="RrmJ-type SAM-dependent 2'-O-MTase" evidence="12">
    <location>
        <begin position="452"/>
        <end position="705"/>
    </location>
</feature>
<evidence type="ECO:0000256" key="5">
    <source>
        <dbReference type="ARBA" id="ARBA00022664"/>
    </source>
</evidence>
<dbReference type="Pfam" id="PF01728">
    <property type="entry name" value="FtsJ"/>
    <property type="match status" value="1"/>
</dbReference>
<organism evidence="13 14">
    <name type="scientific">Schistosoma japonicum</name>
    <name type="common">Blood fluke</name>
    <dbReference type="NCBI Taxonomy" id="6182"/>
    <lineage>
        <taxon>Eukaryota</taxon>
        <taxon>Metazoa</taxon>
        <taxon>Spiralia</taxon>
        <taxon>Lophotrochozoa</taxon>
        <taxon>Platyhelminthes</taxon>
        <taxon>Trematoda</taxon>
        <taxon>Digenea</taxon>
        <taxon>Strigeidida</taxon>
        <taxon>Schistosomatoidea</taxon>
        <taxon>Schistosomatidae</taxon>
        <taxon>Schistosoma</taxon>
    </lineage>
</organism>
<dbReference type="GO" id="GO:0005737">
    <property type="term" value="C:cytoplasm"/>
    <property type="evidence" value="ECO:0007669"/>
    <property type="project" value="TreeGrafter"/>
</dbReference>
<dbReference type="GO" id="GO:0004483">
    <property type="term" value="F:methyltransferase cap1 activity"/>
    <property type="evidence" value="ECO:0007669"/>
    <property type="project" value="UniProtKB-UniRule"/>
</dbReference>
<dbReference type="GO" id="GO:0006355">
    <property type="term" value="P:regulation of DNA-templated transcription"/>
    <property type="evidence" value="ECO:0007669"/>
    <property type="project" value="InterPro"/>
</dbReference>
<dbReference type="STRING" id="6182.A0A4Z2D7V2"/>
<dbReference type="InterPro" id="IPR036465">
    <property type="entry name" value="vWFA_dom_sf"/>
</dbReference>
<evidence type="ECO:0000256" key="2">
    <source>
        <dbReference type="ARBA" id="ARBA00011923"/>
    </source>
</evidence>
<evidence type="ECO:0000256" key="1">
    <source>
        <dbReference type="ARBA" id="ARBA00002664"/>
    </source>
</evidence>
<gene>
    <name evidence="13" type="ORF">EWB00_003637</name>
</gene>
<evidence type="ECO:0000256" key="6">
    <source>
        <dbReference type="ARBA" id="ARBA00022691"/>
    </source>
</evidence>
<dbReference type="GO" id="GO:0006289">
    <property type="term" value="P:nucleotide-excision repair"/>
    <property type="evidence" value="ECO:0007669"/>
    <property type="project" value="InterPro"/>
</dbReference>
<dbReference type="Gene3D" id="3.40.50.410">
    <property type="entry name" value="von Willebrand factor, type A domain"/>
    <property type="match status" value="1"/>
</dbReference>
<dbReference type="InterPro" id="IPR029063">
    <property type="entry name" value="SAM-dependent_MTases_sf"/>
</dbReference>
<keyword evidence="6 8" id="KW-0949">S-adenosyl-L-methionine</keyword>
<sequence>MSSEVRSLLLLILDMTPASWGFCTSDFGLPNCIEAALGFANSHLMLSSFNEVAVIGVTPSQIKFIYPSHSETLVGASNDGQNDALSCMNNTVRQLSLDLVTSCSSTSTQIVLAGAIIKGLCYYLRRCRELQPSTRHLDDPSETTMEFSEGNDKISARILIIKASDDSTSQYLSLMNSVFTAQKLHVPIDTCVLPLPRQLDNLNGRRSISSPGHSSLLQQAADLTGGIYLQIPRVSGLLQYLLSVFLPSSKMRTSLILPDSRSSGLSFGMSDERLARKVEKHKLSDPFDDVAWKIMRKMGYEHGQGLGVNAHGVVEPVALSKQKGRSGLGSARKVSPKRIESLTDDLYQSSNPELVWHEGCDDAMADGDRIWSWSMEIEHCTVAKLESLIINPDGPEALGPPIERLDNEDKFCSVDLVQEVLNYKNQLDHFSKANVTKSHERSNPYEMIKRGIFMNRAAMKMANIDSVFNGMFTTAAPKNDILYFADVCAGPGGFSEYTLWRRCNSPYPVPYSSSDSKHISYSNNDKMLDDKSNISSTNQNSSAASEKQPLLAAKGFGLTLIGECDFRENDFCAGPKEAFMAHYGPAHDGDITKWCNLASFASFISRGTNKTGVHILMADGGFDVSSQYNLQEVMSKQLYLCQCLCALINLRPGGHFVTKLFDTFTEFSVGLIYIMGYLFEEIFIIKPVTSRPANSERFLICKGLRSPLKTMAGCLPHPKSTPTTNHLEVSDQKSSFRQKTRKFPNQQQQMMNDVGDHDLEASKNFGVLTESSSLLGLVITYFLRINEKLNQLQITNQTLTGSSKIDILKICHSEAITCDERFMQFIQGMNEDFAEHQCVALSKLIAFSHDHNLVEDRQVEVYKACLEKWKIPTAERRFVPWPLLSINRSAVIHGLLGDSENFTSLNMLPSDYRPNIRLSSFTNAHLSNLDILCSSRIVLVCGKPSMTLTSEPAQSMFIYSHGCGVMDIFCTTDGDQWNKLDQVIPRLKPRLPPGTLIWGQPFCEYAAKNGLRKHGLFIYDVVCIYGRDCRKLAYRKRMELAQQMTNVINFPDMTSSNVRVPPFLRLTELVDYVKKLPLLPCKDSHTPVQMHRLPDDFTFQPHSLLLVQHMTDNWMEEISRSTGKLYYFNRLKSESTFDLPESEHLSFTETQYIKLPWTTDQKCCPSVNTLVQHLEGKRNPC</sequence>
<evidence type="ECO:0000259" key="11">
    <source>
        <dbReference type="PROSITE" id="PS50174"/>
    </source>
</evidence>
<dbReference type="GO" id="GO:0016556">
    <property type="term" value="P:mRNA modification"/>
    <property type="evidence" value="ECO:0007669"/>
    <property type="project" value="UniProtKB-UniRule"/>
</dbReference>
<dbReference type="PANTHER" id="PTHR16121:SF0">
    <property type="entry name" value="CAP-SPECIFIC MRNA (NUCLEOSIDE-2'-O-)-METHYLTRANSFERASE 1"/>
    <property type="match status" value="1"/>
</dbReference>
<evidence type="ECO:0000313" key="14">
    <source>
        <dbReference type="Proteomes" id="UP000311919"/>
    </source>
</evidence>
<accession>A0A4Z2D7V2</accession>
<dbReference type="InterPro" id="IPR050851">
    <property type="entry name" value="mRNA_Cap_2O-Ribose_MeTrfase"/>
</dbReference>
<keyword evidence="10" id="KW-0732">Signal</keyword>
<feature type="region of interest" description="Disordered" evidence="9">
    <location>
        <begin position="527"/>
        <end position="546"/>
    </location>
</feature>